<evidence type="ECO:0000313" key="2">
    <source>
        <dbReference type="Proteomes" id="UP001219934"/>
    </source>
</evidence>
<gene>
    <name evidence="1" type="ORF">JOQ06_018368</name>
</gene>
<evidence type="ECO:0000313" key="1">
    <source>
        <dbReference type="EMBL" id="KAJ4925643.1"/>
    </source>
</evidence>
<organism evidence="1 2">
    <name type="scientific">Pogonophryne albipinna</name>
    <dbReference type="NCBI Taxonomy" id="1090488"/>
    <lineage>
        <taxon>Eukaryota</taxon>
        <taxon>Metazoa</taxon>
        <taxon>Chordata</taxon>
        <taxon>Craniata</taxon>
        <taxon>Vertebrata</taxon>
        <taxon>Euteleostomi</taxon>
        <taxon>Actinopterygii</taxon>
        <taxon>Neopterygii</taxon>
        <taxon>Teleostei</taxon>
        <taxon>Neoteleostei</taxon>
        <taxon>Acanthomorphata</taxon>
        <taxon>Eupercaria</taxon>
        <taxon>Perciformes</taxon>
        <taxon>Notothenioidei</taxon>
        <taxon>Pogonophryne</taxon>
    </lineage>
</organism>
<dbReference type="AlphaFoldDB" id="A0AAD6AIX1"/>
<keyword evidence="2" id="KW-1185">Reference proteome</keyword>
<proteinExistence type="predicted"/>
<reference evidence="1" key="1">
    <citation type="submission" date="2022-11" db="EMBL/GenBank/DDBJ databases">
        <title>Chromosome-level genome of Pogonophryne albipinna.</title>
        <authorList>
            <person name="Jo E."/>
        </authorList>
    </citation>
    <scope>NUCLEOTIDE SEQUENCE</scope>
    <source>
        <strain evidence="1">SGF0006</strain>
        <tissue evidence="1">Muscle</tissue>
    </source>
</reference>
<name>A0AAD6AIX1_9TELE</name>
<dbReference type="EMBL" id="JAPTMU010000021">
    <property type="protein sequence ID" value="KAJ4925643.1"/>
    <property type="molecule type" value="Genomic_DNA"/>
</dbReference>
<sequence>MMGLNCKRCKVKLPSSPGQSFTARLPESRYSPSLHSVCGCVCVCVCVCASEPVHVHVCESLLRSLLQSCPATAAAQAEEGI</sequence>
<protein>
    <submittedName>
        <fullName evidence="1">Uncharacterized protein</fullName>
    </submittedName>
</protein>
<comment type="caution">
    <text evidence="1">The sequence shown here is derived from an EMBL/GenBank/DDBJ whole genome shotgun (WGS) entry which is preliminary data.</text>
</comment>
<accession>A0AAD6AIX1</accession>
<dbReference type="Proteomes" id="UP001219934">
    <property type="component" value="Unassembled WGS sequence"/>
</dbReference>